<dbReference type="Pfam" id="PF12697">
    <property type="entry name" value="Abhydrolase_6"/>
    <property type="match status" value="1"/>
</dbReference>
<evidence type="ECO:0000256" key="1">
    <source>
        <dbReference type="SAM" id="MobiDB-lite"/>
    </source>
</evidence>
<sequence>MAFKITEHVIDSQYIREYPRSTATEDAPLKLAIKKYTPTDNLNPLPGDVTIIAAHGTGFPKELYEPLWEDLVARSKHDGYRIRAIWMADAVNQGASGILNEEHLGNDPSWADHGRDLLHMINHFRADMPQPIMGLGHSVGGAQIVHLSLIHPRLFTTIGLLEGYLTHEDVGERGRALLWATLHKPDVWPSREAAIKQIPKFFKIWDKRVLDRWNQYAYRDLPTLVHPDTPENFDPQNPPVTLTTTKHQELTMYTRPNPKRHKQLGLPEELDNNKGYGPSPPHDPLFYPDMLGPLYESQLIYCSEPLLAFRLLPHVRPSVLLVYGDSSELSLWKLGQKAAQRVGTGFGGSGGLAYNRVKHVLLPKCGHMLPMEKVTETAGVVGPWIGQQLQWWREDQRRLAEGWEGLSIKDKSTIGPEWKATFVKAIKTHPKFQEHAKKKKEKKQRSSRL</sequence>
<keyword evidence="4" id="KW-1185">Reference proteome</keyword>
<feature type="domain" description="AB hydrolase-1" evidence="2">
    <location>
        <begin position="52"/>
        <end position="373"/>
    </location>
</feature>
<reference evidence="3 4" key="1">
    <citation type="submission" date="2016-12" db="EMBL/GenBank/DDBJ databases">
        <title>The genomes of Aspergillus section Nigri reveals drivers in fungal speciation.</title>
        <authorList>
            <consortium name="DOE Joint Genome Institute"/>
            <person name="Vesth T.C."/>
            <person name="Nybo J."/>
            <person name="Theobald S."/>
            <person name="Brandl J."/>
            <person name="Frisvad J.C."/>
            <person name="Nielsen K.F."/>
            <person name="Lyhne E.K."/>
            <person name="Kogle M.E."/>
            <person name="Kuo A."/>
            <person name="Riley R."/>
            <person name="Clum A."/>
            <person name="Nolan M."/>
            <person name="Lipzen A."/>
            <person name="Salamov A."/>
            <person name="Henrissat B."/>
            <person name="Wiebenga A."/>
            <person name="De Vries R.P."/>
            <person name="Grigoriev I.V."/>
            <person name="Mortensen U.H."/>
            <person name="Andersen M.R."/>
            <person name="Baker S.E."/>
        </authorList>
    </citation>
    <scope>NUCLEOTIDE SEQUENCE [LARGE SCALE GENOMIC DNA]</scope>
    <source>
        <strain evidence="3 4">IBT 23096</strain>
    </source>
</reference>
<evidence type="ECO:0000313" key="3">
    <source>
        <dbReference type="EMBL" id="PLB54155.1"/>
    </source>
</evidence>
<dbReference type="GO" id="GO:0016787">
    <property type="term" value="F:hydrolase activity"/>
    <property type="evidence" value="ECO:0007669"/>
    <property type="project" value="UniProtKB-KW"/>
</dbReference>
<feature type="region of interest" description="Disordered" evidence="1">
    <location>
        <begin position="429"/>
        <end position="449"/>
    </location>
</feature>
<comment type="caution">
    <text evidence="3">The sequence shown here is derived from an EMBL/GenBank/DDBJ whole genome shotgun (WGS) entry which is preliminary data.</text>
</comment>
<dbReference type="Proteomes" id="UP000234275">
    <property type="component" value="Unassembled WGS sequence"/>
</dbReference>
<dbReference type="OrthoDB" id="94039at2759"/>
<accession>A0A2I2GMQ9</accession>
<dbReference type="GeneID" id="36558939"/>
<evidence type="ECO:0000259" key="2">
    <source>
        <dbReference type="Pfam" id="PF12697"/>
    </source>
</evidence>
<name>A0A2I2GMQ9_9EURO</name>
<dbReference type="SUPFAM" id="SSF53474">
    <property type="entry name" value="alpha/beta-Hydrolases"/>
    <property type="match status" value="1"/>
</dbReference>
<organism evidence="3 4">
    <name type="scientific">Aspergillus steynii IBT 23096</name>
    <dbReference type="NCBI Taxonomy" id="1392250"/>
    <lineage>
        <taxon>Eukaryota</taxon>
        <taxon>Fungi</taxon>
        <taxon>Dikarya</taxon>
        <taxon>Ascomycota</taxon>
        <taxon>Pezizomycotina</taxon>
        <taxon>Eurotiomycetes</taxon>
        <taxon>Eurotiomycetidae</taxon>
        <taxon>Eurotiales</taxon>
        <taxon>Aspergillaceae</taxon>
        <taxon>Aspergillus</taxon>
        <taxon>Aspergillus subgen. Circumdati</taxon>
    </lineage>
</organism>
<dbReference type="RefSeq" id="XP_024709457.1">
    <property type="nucleotide sequence ID" value="XM_024851240.1"/>
</dbReference>
<dbReference type="EMBL" id="MSFO01000001">
    <property type="protein sequence ID" value="PLB54155.1"/>
    <property type="molecule type" value="Genomic_DNA"/>
</dbReference>
<dbReference type="InterPro" id="IPR029058">
    <property type="entry name" value="AB_hydrolase_fold"/>
</dbReference>
<proteinExistence type="predicted"/>
<dbReference type="VEuPathDB" id="FungiDB:P170DRAFT_451979"/>
<evidence type="ECO:0000313" key="4">
    <source>
        <dbReference type="Proteomes" id="UP000234275"/>
    </source>
</evidence>
<gene>
    <name evidence="3" type="ORF">P170DRAFT_451979</name>
</gene>
<dbReference type="Gene3D" id="3.40.50.1820">
    <property type="entry name" value="alpha/beta hydrolase"/>
    <property type="match status" value="1"/>
</dbReference>
<protein>
    <submittedName>
        <fullName evidence="3">Alpha/beta-hydrolase</fullName>
    </submittedName>
</protein>
<feature type="region of interest" description="Disordered" evidence="1">
    <location>
        <begin position="257"/>
        <end position="279"/>
    </location>
</feature>
<dbReference type="AlphaFoldDB" id="A0A2I2GMQ9"/>
<keyword evidence="3" id="KW-0378">Hydrolase</keyword>
<dbReference type="InterPro" id="IPR000073">
    <property type="entry name" value="AB_hydrolase_1"/>
</dbReference>
<dbReference type="STRING" id="1392250.A0A2I2GMQ9"/>